<reference evidence="2 3" key="1">
    <citation type="journal article" date="2015" name="Genome Announc.">
        <title>De Novo Genome Sequence of Yersinia aleksiciae Y159T.</title>
        <authorList>
            <person name="Sprague L.D."/>
            <person name="Neubauer H."/>
        </authorList>
    </citation>
    <scope>NUCLEOTIDE SEQUENCE [LARGE SCALE GENOMIC DNA]</scope>
    <source>
        <strain evidence="2 3">159</strain>
    </source>
</reference>
<protein>
    <recommendedName>
        <fullName evidence="1">Endonuclease GajA/Old nuclease/RecF-like AAA domain-containing protein</fullName>
    </recommendedName>
</protein>
<dbReference type="InterPro" id="IPR041685">
    <property type="entry name" value="AAA_GajA/Old/RecF-like"/>
</dbReference>
<dbReference type="Proteomes" id="UP000069914">
    <property type="component" value="Chromosome"/>
</dbReference>
<dbReference type="PANTHER" id="PTHR43581">
    <property type="entry name" value="ATP/GTP PHOSPHATASE"/>
    <property type="match status" value="1"/>
</dbReference>
<evidence type="ECO:0000313" key="3">
    <source>
        <dbReference type="Proteomes" id="UP000069914"/>
    </source>
</evidence>
<dbReference type="InterPro" id="IPR027417">
    <property type="entry name" value="P-loop_NTPase"/>
</dbReference>
<dbReference type="GeneID" id="61900798"/>
<organism evidence="2 3">
    <name type="scientific">Yersinia aleksiciae</name>
    <dbReference type="NCBI Taxonomy" id="263819"/>
    <lineage>
        <taxon>Bacteria</taxon>
        <taxon>Pseudomonadati</taxon>
        <taxon>Pseudomonadota</taxon>
        <taxon>Gammaproteobacteria</taxon>
        <taxon>Enterobacterales</taxon>
        <taxon>Yersiniaceae</taxon>
        <taxon>Yersinia</taxon>
    </lineage>
</organism>
<gene>
    <name evidence="2" type="ORF">ACZ76_00070</name>
</gene>
<name>A0ABM5U8A0_YERAE</name>
<dbReference type="Pfam" id="PF13175">
    <property type="entry name" value="AAA_15"/>
    <property type="match status" value="1"/>
</dbReference>
<dbReference type="PANTHER" id="PTHR43581:SF2">
    <property type="entry name" value="EXCINUCLEASE ATPASE SUBUNIT"/>
    <property type="match status" value="1"/>
</dbReference>
<feature type="domain" description="Endonuclease GajA/Old nuclease/RecF-like AAA" evidence="1">
    <location>
        <begin position="1"/>
        <end position="483"/>
    </location>
</feature>
<accession>A0ABM5U8A0</accession>
<dbReference type="EMBL" id="CP011975">
    <property type="protein sequence ID" value="AKP32059.1"/>
    <property type="molecule type" value="Genomic_DNA"/>
</dbReference>
<sequence length="539" mass="61391">MLTSLGVKNLRSFTSRANFLIKPITVFVGKNSSGKSSLLRVFPLMRQSFEANTTGPILWYGRLVDFGDFEEAISKGTKNKNISFYFGLKINEYRTRRTTSGRYIDDDFGIENKEIEVNVELVVSSLDKKSLTKEIIIKVEDTTLKLIFNEDATKATFVASNTGFTYKKNLTLQQNSTKFLPNIASLESFDLEYDDLKNSDDPLKWATGRGHLQSKAIMGQRRFSQELASDAAVAIKNYFHKNTNLGTISPSIRGFRFVSKKNITSTLKYVFAEQKHFINNMNDNQLSDVIAETLQSILLIKNYNILADNINESLKNSFESIKYLAPIRASTERFYRFQDLQVIEMDHTGSNLAMILNSFSNEVNNNFQAWIKQNFGFNVTIEKAGGHYAIMIKNENDDTNHNISDMGFGYSQVLPIILSIWLETQKNNKDNIETIFVIEQPELHLHPAYQTKLAVLFAKIIELSKENSSNIKIIFETHSQQMVDAFGDCIENSEINFNKEDVSILIFDKKNETGTSIDEASFDDQGYFENWPIGFFSGK</sequence>
<dbReference type="Gene3D" id="3.40.50.300">
    <property type="entry name" value="P-loop containing nucleotide triphosphate hydrolases"/>
    <property type="match status" value="1"/>
</dbReference>
<proteinExistence type="predicted"/>
<evidence type="ECO:0000313" key="2">
    <source>
        <dbReference type="EMBL" id="AKP32059.1"/>
    </source>
</evidence>
<dbReference type="InterPro" id="IPR051396">
    <property type="entry name" value="Bact_Antivir_Def_Nuclease"/>
</dbReference>
<dbReference type="SUPFAM" id="SSF52540">
    <property type="entry name" value="P-loop containing nucleoside triphosphate hydrolases"/>
    <property type="match status" value="1"/>
</dbReference>
<keyword evidence="3" id="KW-1185">Reference proteome</keyword>
<evidence type="ECO:0000259" key="1">
    <source>
        <dbReference type="Pfam" id="PF13175"/>
    </source>
</evidence>
<dbReference type="RefSeq" id="WP_048615659.1">
    <property type="nucleotide sequence ID" value="NZ_CABMLM010000001.1"/>
</dbReference>